<reference evidence="2" key="1">
    <citation type="journal article" date="2015" name="Nat. Genet.">
        <title>The pineapple genome and the evolution of CAM photosynthesis.</title>
        <authorList>
            <person name="Ming R."/>
            <person name="VanBuren R."/>
            <person name="Wai C.M."/>
            <person name="Tang H."/>
            <person name="Schatz M.C."/>
            <person name="Bowers J.E."/>
            <person name="Lyons E."/>
            <person name="Wang M.L."/>
            <person name="Chen J."/>
            <person name="Biggers E."/>
            <person name="Zhang J."/>
            <person name="Huang L."/>
            <person name="Zhang L."/>
            <person name="Miao W."/>
            <person name="Zhang J."/>
            <person name="Ye Z."/>
            <person name="Miao C."/>
            <person name="Lin Z."/>
            <person name="Wang H."/>
            <person name="Zhou H."/>
            <person name="Yim W.C."/>
            <person name="Priest H.D."/>
            <person name="Zheng C."/>
            <person name="Woodhouse M."/>
            <person name="Edger P.P."/>
            <person name="Guyot R."/>
            <person name="Guo H.B."/>
            <person name="Guo H."/>
            <person name="Zheng G."/>
            <person name="Singh R."/>
            <person name="Sharma A."/>
            <person name="Min X."/>
            <person name="Zheng Y."/>
            <person name="Lee H."/>
            <person name="Gurtowski J."/>
            <person name="Sedlazeck F.J."/>
            <person name="Harkess A."/>
            <person name="McKain M.R."/>
            <person name="Liao Z."/>
            <person name="Fang J."/>
            <person name="Liu J."/>
            <person name="Zhang X."/>
            <person name="Zhang Q."/>
            <person name="Hu W."/>
            <person name="Qin Y."/>
            <person name="Wang K."/>
            <person name="Chen L.Y."/>
            <person name="Shirley N."/>
            <person name="Lin Y.R."/>
            <person name="Liu L.Y."/>
            <person name="Hernandez A.G."/>
            <person name="Wright C.L."/>
            <person name="Bulone V."/>
            <person name="Tuskan G.A."/>
            <person name="Heath K."/>
            <person name="Zee F."/>
            <person name="Moore P.H."/>
            <person name="Sunkar R."/>
            <person name="Leebens-Mack J.H."/>
            <person name="Mockler T."/>
            <person name="Bennetzen J.L."/>
            <person name="Freeling M."/>
            <person name="Sankoff D."/>
            <person name="Paterson A.H."/>
            <person name="Zhu X."/>
            <person name="Yang X."/>
            <person name="Smith J.A."/>
            <person name="Cushman J.C."/>
            <person name="Paull R.E."/>
            <person name="Yu Q."/>
        </authorList>
    </citation>
    <scope>NUCLEOTIDE SEQUENCE [LARGE SCALE GENOMIC DNA]</scope>
    <source>
        <strain evidence="2">cv. F153</strain>
    </source>
</reference>
<accession>A0A6P5G1A0</accession>
<dbReference type="RefSeq" id="XP_020102391.1">
    <property type="nucleotide sequence ID" value="XM_020246802.1"/>
</dbReference>
<protein>
    <submittedName>
        <fullName evidence="3">Uncharacterized protein LOC109719948 isoform X1</fullName>
    </submittedName>
</protein>
<sequence length="166" mass="18789">MEAAVRSCLRSYFCRNFGYATQCPLKSSEARSDSNGSVQEVHRLLTRQGVQDRVGANRNEQSQQLDRARLTRSGDQRGHVRPLRPPEPLDLPPTIRRLDQFTQSGGQNRPDFGDRRPILLSKTAGTKAQIILNQKRKKKKEKEKCKDGNGKIFYCSAVVFLVALSF</sequence>
<dbReference type="AlphaFoldDB" id="A0A6P5G1A0"/>
<name>A0A6P5G1A0_ANACO</name>
<feature type="region of interest" description="Disordered" evidence="1">
    <location>
        <begin position="47"/>
        <end position="94"/>
    </location>
</feature>
<gene>
    <name evidence="3" type="primary">LOC109719948</name>
</gene>
<organism evidence="2 3">
    <name type="scientific">Ananas comosus</name>
    <name type="common">Pineapple</name>
    <name type="synonym">Ananas ananas</name>
    <dbReference type="NCBI Taxonomy" id="4615"/>
    <lineage>
        <taxon>Eukaryota</taxon>
        <taxon>Viridiplantae</taxon>
        <taxon>Streptophyta</taxon>
        <taxon>Embryophyta</taxon>
        <taxon>Tracheophyta</taxon>
        <taxon>Spermatophyta</taxon>
        <taxon>Magnoliopsida</taxon>
        <taxon>Liliopsida</taxon>
        <taxon>Poales</taxon>
        <taxon>Bromeliaceae</taxon>
        <taxon>Bromelioideae</taxon>
        <taxon>Ananas</taxon>
    </lineage>
</organism>
<evidence type="ECO:0000313" key="3">
    <source>
        <dbReference type="RefSeq" id="XP_020102391.1"/>
    </source>
</evidence>
<dbReference type="Proteomes" id="UP000515123">
    <property type="component" value="Linkage group 14"/>
</dbReference>
<keyword evidence="2" id="KW-1185">Reference proteome</keyword>
<feature type="compositionally biased region" description="Basic and acidic residues" evidence="1">
    <location>
        <begin position="66"/>
        <end position="78"/>
    </location>
</feature>
<evidence type="ECO:0000256" key="1">
    <source>
        <dbReference type="SAM" id="MobiDB-lite"/>
    </source>
</evidence>
<evidence type="ECO:0000313" key="2">
    <source>
        <dbReference type="Proteomes" id="UP000515123"/>
    </source>
</evidence>
<reference evidence="3" key="2">
    <citation type="submission" date="2025-08" db="UniProtKB">
        <authorList>
            <consortium name="RefSeq"/>
        </authorList>
    </citation>
    <scope>IDENTIFICATION</scope>
    <source>
        <tissue evidence="3">Leaf</tissue>
    </source>
</reference>
<dbReference type="GeneID" id="109719948"/>
<proteinExistence type="predicted"/>